<dbReference type="AlphaFoldDB" id="A0A067MEQ9"/>
<dbReference type="Pfam" id="PF13598">
    <property type="entry name" value="DUF4139"/>
    <property type="match status" value="1"/>
</dbReference>
<dbReference type="Pfam" id="PF13600">
    <property type="entry name" value="DUF4140"/>
    <property type="match status" value="1"/>
</dbReference>
<reference evidence="5" key="1">
    <citation type="journal article" date="2014" name="Proc. Natl. Acad. Sci. U.S.A.">
        <title>Extensive sampling of basidiomycete genomes demonstrates inadequacy of the white-rot/brown-rot paradigm for wood decay fungi.</title>
        <authorList>
            <person name="Riley R."/>
            <person name="Salamov A.A."/>
            <person name="Brown D.W."/>
            <person name="Nagy L.G."/>
            <person name="Floudas D."/>
            <person name="Held B.W."/>
            <person name="Levasseur A."/>
            <person name="Lombard V."/>
            <person name="Morin E."/>
            <person name="Otillar R."/>
            <person name="Lindquist E.A."/>
            <person name="Sun H."/>
            <person name="LaButti K.M."/>
            <person name="Schmutz J."/>
            <person name="Jabbour D."/>
            <person name="Luo H."/>
            <person name="Baker S.E."/>
            <person name="Pisabarro A.G."/>
            <person name="Walton J.D."/>
            <person name="Blanchette R.A."/>
            <person name="Henrissat B."/>
            <person name="Martin F."/>
            <person name="Cullen D."/>
            <person name="Hibbett D.S."/>
            <person name="Grigoriev I.V."/>
        </authorList>
    </citation>
    <scope>NUCLEOTIDE SEQUENCE [LARGE SCALE GENOMIC DNA]</scope>
    <source>
        <strain evidence="5">FD-172 SS1</strain>
    </source>
</reference>
<evidence type="ECO:0008006" key="6">
    <source>
        <dbReference type="Google" id="ProtNLM"/>
    </source>
</evidence>
<dbReference type="InterPro" id="IPR025554">
    <property type="entry name" value="DUF4140"/>
</dbReference>
<keyword evidence="5" id="KW-1185">Reference proteome</keyword>
<dbReference type="STRING" id="930990.A0A067MEQ9"/>
<dbReference type="PANTHER" id="PTHR31005">
    <property type="entry name" value="DUF4139 DOMAIN-CONTAINING PROTEIN"/>
    <property type="match status" value="1"/>
</dbReference>
<dbReference type="OrthoDB" id="10068793at2759"/>
<evidence type="ECO:0000313" key="4">
    <source>
        <dbReference type="EMBL" id="KDQ13205.1"/>
    </source>
</evidence>
<dbReference type="Proteomes" id="UP000027195">
    <property type="component" value="Unassembled WGS sequence"/>
</dbReference>
<dbReference type="InterPro" id="IPR011935">
    <property type="entry name" value="CHP02231"/>
</dbReference>
<dbReference type="NCBIfam" id="TIGR02231">
    <property type="entry name" value="mucoidy inhibitor MuiA family protein"/>
    <property type="match status" value="1"/>
</dbReference>
<feature type="compositionally biased region" description="Low complexity" evidence="1">
    <location>
        <begin position="509"/>
        <end position="521"/>
    </location>
</feature>
<evidence type="ECO:0000313" key="5">
    <source>
        <dbReference type="Proteomes" id="UP000027195"/>
    </source>
</evidence>
<feature type="region of interest" description="Disordered" evidence="1">
    <location>
        <begin position="500"/>
        <end position="533"/>
    </location>
</feature>
<dbReference type="HOGENOM" id="CLU_010457_2_0_1"/>
<sequence length="581" mass="62459">MTKVSDIDAASASTAVPDAQTNVLKFVSADVSAITNVSLYGSRAEITRVAKLDLKAGQNRVTITGLPGVMLEKTLRVEGRGSATIHDVTISTTPSNEESFPELEALKSEKKVIESSQYRVSKRLEALESFLTTLSAKGNSIAQVTEVLTGYETEAAALQNQSYDLDRRLTELDRRVGEEENRTRIQSPSGELNKQVTVAIFARAEGPVELVLIYAVSRASWRAAYDTRVTTANTKDDSTPVDLIYKALISQSTGEDWTDVPVVLETASPTFGLSIPELTPHTLRVYHPQPVYRSAHSAVRKPLAPRASTSSVAYFLAPSYPSPPMACPIVEQEAMVTSAGNVTATFTIPGRSNIPSDGEDHQVTIAKLKLEARLQWVAVPSMSLQTHLKANIKNASEYTFLPGETSVYLDGSFISNSPVPPVSPEESFDCPLGVDSSIRLTYHPRTTRASKSGFYTKTQTHAYAQRITVFNTRTQPVDNVTVLAQVPVSQDAAITVKISKPALPPPAPGSGSAQQVLSDGPSGSGAGGSGTVRVSPDVAAEWEDGQEGRLKWTAKLAPQEKLLLELEWEVSAPVGTPIVGL</sequence>
<evidence type="ECO:0000259" key="2">
    <source>
        <dbReference type="Pfam" id="PF13598"/>
    </source>
</evidence>
<dbReference type="InterPro" id="IPR037291">
    <property type="entry name" value="DUF4139"/>
</dbReference>
<name>A0A067MEQ9_BOTB1</name>
<feature type="domain" description="DUF4140" evidence="3">
    <location>
        <begin position="37"/>
        <end position="133"/>
    </location>
</feature>
<dbReference type="PANTHER" id="PTHR31005:SF8">
    <property type="entry name" value="DUF4139 DOMAIN-CONTAINING PROTEIN"/>
    <property type="match status" value="1"/>
</dbReference>
<dbReference type="InParanoid" id="A0A067MEQ9"/>
<feature type="domain" description="DUF4139" evidence="2">
    <location>
        <begin position="212"/>
        <end position="573"/>
    </location>
</feature>
<accession>A0A067MEQ9</accession>
<evidence type="ECO:0000256" key="1">
    <source>
        <dbReference type="SAM" id="MobiDB-lite"/>
    </source>
</evidence>
<dbReference type="EMBL" id="KL198045">
    <property type="protein sequence ID" value="KDQ13205.1"/>
    <property type="molecule type" value="Genomic_DNA"/>
</dbReference>
<gene>
    <name evidence="4" type="ORF">BOTBODRAFT_133795</name>
</gene>
<protein>
    <recommendedName>
        <fullName evidence="6">Mucoidy inhibitor A</fullName>
    </recommendedName>
</protein>
<organism evidence="4 5">
    <name type="scientific">Botryobasidium botryosum (strain FD-172 SS1)</name>
    <dbReference type="NCBI Taxonomy" id="930990"/>
    <lineage>
        <taxon>Eukaryota</taxon>
        <taxon>Fungi</taxon>
        <taxon>Dikarya</taxon>
        <taxon>Basidiomycota</taxon>
        <taxon>Agaricomycotina</taxon>
        <taxon>Agaricomycetes</taxon>
        <taxon>Cantharellales</taxon>
        <taxon>Botryobasidiaceae</taxon>
        <taxon>Botryobasidium</taxon>
    </lineage>
</organism>
<proteinExistence type="predicted"/>
<evidence type="ECO:0000259" key="3">
    <source>
        <dbReference type="Pfam" id="PF13600"/>
    </source>
</evidence>